<keyword evidence="4 5" id="KW-0274">FAD</keyword>
<evidence type="ECO:0000256" key="5">
    <source>
        <dbReference type="RuleBase" id="RU362125"/>
    </source>
</evidence>
<evidence type="ECO:0000313" key="9">
    <source>
        <dbReference type="EMBL" id="PSN92095.1"/>
    </source>
</evidence>
<feature type="domain" description="Acyl-CoA dehydrogenase/oxidase C-terminal" evidence="6">
    <location>
        <begin position="231"/>
        <end position="378"/>
    </location>
</feature>
<protein>
    <recommendedName>
        <fullName evidence="11">Acyl-CoA dehydrogenase</fullName>
    </recommendedName>
</protein>
<evidence type="ECO:0000313" key="10">
    <source>
        <dbReference type="Proteomes" id="UP000240322"/>
    </source>
</evidence>
<comment type="caution">
    <text evidence="9">The sequence shown here is derived from an EMBL/GenBank/DDBJ whole genome shotgun (WGS) entry which is preliminary data.</text>
</comment>
<dbReference type="GO" id="GO:0050660">
    <property type="term" value="F:flavin adenine dinucleotide binding"/>
    <property type="evidence" value="ECO:0007669"/>
    <property type="project" value="InterPro"/>
</dbReference>
<dbReference type="InterPro" id="IPR009100">
    <property type="entry name" value="AcylCoA_DH/oxidase_NM_dom_sf"/>
</dbReference>
<dbReference type="Pfam" id="PF00441">
    <property type="entry name" value="Acyl-CoA_dh_1"/>
    <property type="match status" value="1"/>
</dbReference>
<evidence type="ECO:0008006" key="11">
    <source>
        <dbReference type="Google" id="ProtNLM"/>
    </source>
</evidence>
<evidence type="ECO:0000259" key="7">
    <source>
        <dbReference type="Pfam" id="PF02770"/>
    </source>
</evidence>
<evidence type="ECO:0000256" key="4">
    <source>
        <dbReference type="ARBA" id="ARBA00022827"/>
    </source>
</evidence>
<dbReference type="PROSITE" id="PS00072">
    <property type="entry name" value="ACYL_COA_DH_1"/>
    <property type="match status" value="1"/>
</dbReference>
<name>A0A2R6B0G2_9ARCH</name>
<dbReference type="SUPFAM" id="SSF56645">
    <property type="entry name" value="Acyl-CoA dehydrogenase NM domain-like"/>
    <property type="match status" value="1"/>
</dbReference>
<dbReference type="PANTHER" id="PTHR43884:SF12">
    <property type="entry name" value="ISOVALERYL-COA DEHYDROGENASE, MITOCHONDRIAL-RELATED"/>
    <property type="match status" value="1"/>
</dbReference>
<dbReference type="Pfam" id="PF02770">
    <property type="entry name" value="Acyl-CoA_dh_M"/>
    <property type="match status" value="1"/>
</dbReference>
<dbReference type="InterPro" id="IPR013786">
    <property type="entry name" value="AcylCoA_DH/ox_N"/>
</dbReference>
<dbReference type="Gene3D" id="2.40.110.10">
    <property type="entry name" value="Butyryl-CoA Dehydrogenase, subunit A, domain 2"/>
    <property type="match status" value="1"/>
</dbReference>
<proteinExistence type="inferred from homology"/>
<dbReference type="InterPro" id="IPR037069">
    <property type="entry name" value="AcylCoA_DH/ox_N_sf"/>
</dbReference>
<dbReference type="Gene3D" id="1.10.540.10">
    <property type="entry name" value="Acyl-CoA dehydrogenase/oxidase, N-terminal domain"/>
    <property type="match status" value="1"/>
</dbReference>
<dbReference type="AlphaFoldDB" id="A0A2R6B0G2"/>
<dbReference type="PANTHER" id="PTHR43884">
    <property type="entry name" value="ACYL-COA DEHYDROGENASE"/>
    <property type="match status" value="1"/>
</dbReference>
<comment type="similarity">
    <text evidence="2 5">Belongs to the acyl-CoA dehydrogenase family.</text>
</comment>
<dbReference type="InterPro" id="IPR009075">
    <property type="entry name" value="AcylCo_DH/oxidase_C"/>
</dbReference>
<comment type="cofactor">
    <cofactor evidence="1 5">
        <name>FAD</name>
        <dbReference type="ChEBI" id="CHEBI:57692"/>
    </cofactor>
</comment>
<keyword evidence="5" id="KW-0560">Oxidoreductase</keyword>
<evidence type="ECO:0000256" key="2">
    <source>
        <dbReference type="ARBA" id="ARBA00009347"/>
    </source>
</evidence>
<evidence type="ECO:0000256" key="3">
    <source>
        <dbReference type="ARBA" id="ARBA00022630"/>
    </source>
</evidence>
<organism evidence="9 10">
    <name type="scientific">Candidatus Marsarchaeota G2 archaeon OSP_D</name>
    <dbReference type="NCBI Taxonomy" id="1978157"/>
    <lineage>
        <taxon>Archaea</taxon>
        <taxon>Candidatus Marsarchaeota</taxon>
        <taxon>Candidatus Marsarchaeota group 2</taxon>
    </lineage>
</organism>
<accession>A0A2R6B0G2</accession>
<dbReference type="Proteomes" id="UP000240322">
    <property type="component" value="Unassembled WGS sequence"/>
</dbReference>
<reference evidence="9 10" key="1">
    <citation type="submission" date="2017-04" db="EMBL/GenBank/DDBJ databases">
        <title>Novel microbial lineages endemic to geothermal iron-oxide mats fill important gaps in the evolutionary history of Archaea.</title>
        <authorList>
            <person name="Jay Z.J."/>
            <person name="Beam J.P."/>
            <person name="Dlakic M."/>
            <person name="Rusch D.B."/>
            <person name="Kozubal M.A."/>
            <person name="Inskeep W.P."/>
        </authorList>
    </citation>
    <scope>NUCLEOTIDE SEQUENCE [LARGE SCALE GENOMIC DNA]</scope>
    <source>
        <strain evidence="9">OSP_D</strain>
    </source>
</reference>
<dbReference type="Pfam" id="PF02771">
    <property type="entry name" value="Acyl-CoA_dh_N"/>
    <property type="match status" value="1"/>
</dbReference>
<feature type="domain" description="Acyl-CoA dehydrogenase/oxidase N-terminal" evidence="8">
    <location>
        <begin position="9"/>
        <end position="117"/>
    </location>
</feature>
<dbReference type="SUPFAM" id="SSF47203">
    <property type="entry name" value="Acyl-CoA dehydrogenase C-terminal domain-like"/>
    <property type="match status" value="1"/>
</dbReference>
<dbReference type="InterPro" id="IPR036250">
    <property type="entry name" value="AcylCo_DH-like_C"/>
</dbReference>
<evidence type="ECO:0000259" key="8">
    <source>
        <dbReference type="Pfam" id="PF02771"/>
    </source>
</evidence>
<evidence type="ECO:0000259" key="6">
    <source>
        <dbReference type="Pfam" id="PF00441"/>
    </source>
</evidence>
<dbReference type="GO" id="GO:0003995">
    <property type="term" value="F:acyl-CoA dehydrogenase activity"/>
    <property type="evidence" value="ECO:0007669"/>
    <property type="project" value="InterPro"/>
</dbReference>
<sequence>MSGLSEFSLIEETVRETAKRFTERYWIEKDKAAQFPKEFLDEAARLGLTSLLVPAEYNGVNIKVGDYVGLVRLVSSLHGVAAGDLLMAYNTFGAHPLFTLGSNEQKRKFAERLITGEANPCVAVTEPAAGSDTLSVSTVAERSGDGYTIRGRKIWITMSHITRQMILVARTSSPQSGRRSEGLTLFLIDPHEHSGIRTSRIDDIALRALGSCEVFFEDVHVPREAVLGEEGKGWRALTGIFNLERLSTASISLGTAELLLNKAVEHAKTRVVFGRPIGANQAVQFPLAEGKVWLEAAWRLVRDGAEKMDRGEECAFEANGGALLAAKSSNMVADAAMQVFGGMAFAQDTGIELHWRNLRLFRVGPVPEELALSYVAHNILKLPRSF</sequence>
<dbReference type="Gene3D" id="1.20.140.10">
    <property type="entry name" value="Butyryl-CoA Dehydrogenase, subunit A, domain 3"/>
    <property type="match status" value="1"/>
</dbReference>
<dbReference type="InterPro" id="IPR006091">
    <property type="entry name" value="Acyl-CoA_Oxase/DH_mid-dom"/>
</dbReference>
<gene>
    <name evidence="9" type="ORF">B9Q03_02130</name>
</gene>
<dbReference type="CDD" id="cd00567">
    <property type="entry name" value="ACAD"/>
    <property type="match status" value="1"/>
</dbReference>
<dbReference type="InterPro" id="IPR046373">
    <property type="entry name" value="Acyl-CoA_Oxase/DH_mid-dom_sf"/>
</dbReference>
<keyword evidence="3 5" id="KW-0285">Flavoprotein</keyword>
<evidence type="ECO:0000256" key="1">
    <source>
        <dbReference type="ARBA" id="ARBA00001974"/>
    </source>
</evidence>
<dbReference type="PIRSF" id="PIRSF016578">
    <property type="entry name" value="HsaA"/>
    <property type="match status" value="1"/>
</dbReference>
<dbReference type="EMBL" id="NEXE01000010">
    <property type="protein sequence ID" value="PSN92095.1"/>
    <property type="molecule type" value="Genomic_DNA"/>
</dbReference>
<feature type="domain" description="Acyl-CoA oxidase/dehydrogenase middle" evidence="7">
    <location>
        <begin position="121"/>
        <end position="219"/>
    </location>
</feature>
<dbReference type="InterPro" id="IPR006089">
    <property type="entry name" value="Acyl-CoA_DH_CS"/>
</dbReference>